<accession>A0A0V0YPP3</accession>
<dbReference type="EMBL" id="JYDQ01003983">
    <property type="protein sequence ID" value="KRY02311.1"/>
    <property type="molecule type" value="Genomic_DNA"/>
</dbReference>
<evidence type="ECO:0000313" key="1">
    <source>
        <dbReference type="EMBL" id="KRY02311.1"/>
    </source>
</evidence>
<evidence type="ECO:0000313" key="2">
    <source>
        <dbReference type="Proteomes" id="UP000054783"/>
    </source>
</evidence>
<dbReference type="Proteomes" id="UP000054783">
    <property type="component" value="Unassembled WGS sequence"/>
</dbReference>
<dbReference type="AlphaFoldDB" id="A0A0V0YPP3"/>
<sequence length="32" mass="3698">MLVLRTPSPIIATLCQREQQIILVFTSLTFHQ</sequence>
<gene>
    <name evidence="1" type="ORF">T12_12975</name>
</gene>
<reference evidence="1 2" key="1">
    <citation type="submission" date="2015-01" db="EMBL/GenBank/DDBJ databases">
        <title>Evolution of Trichinella species and genotypes.</title>
        <authorList>
            <person name="Korhonen P.K."/>
            <person name="Edoardo P."/>
            <person name="Giuseppe L.R."/>
            <person name="Gasser R.B."/>
        </authorList>
    </citation>
    <scope>NUCLEOTIDE SEQUENCE [LARGE SCALE GENOMIC DNA]</scope>
    <source>
        <strain evidence="1">ISS2496</strain>
    </source>
</reference>
<keyword evidence="2" id="KW-1185">Reference proteome</keyword>
<name>A0A0V0YPP3_9BILA</name>
<comment type="caution">
    <text evidence="1">The sequence shown here is derived from an EMBL/GenBank/DDBJ whole genome shotgun (WGS) entry which is preliminary data.</text>
</comment>
<protein>
    <submittedName>
        <fullName evidence="1">Uncharacterized protein</fullName>
    </submittedName>
</protein>
<proteinExistence type="predicted"/>
<organism evidence="1 2">
    <name type="scientific">Trichinella patagoniensis</name>
    <dbReference type="NCBI Taxonomy" id="990121"/>
    <lineage>
        <taxon>Eukaryota</taxon>
        <taxon>Metazoa</taxon>
        <taxon>Ecdysozoa</taxon>
        <taxon>Nematoda</taxon>
        <taxon>Enoplea</taxon>
        <taxon>Dorylaimia</taxon>
        <taxon>Trichinellida</taxon>
        <taxon>Trichinellidae</taxon>
        <taxon>Trichinella</taxon>
    </lineage>
</organism>